<evidence type="ECO:0000256" key="6">
    <source>
        <dbReference type="PROSITE-ProRule" id="PRU10141"/>
    </source>
</evidence>
<keyword evidence="9" id="KW-1185">Reference proteome</keyword>
<dbReference type="PROSITE" id="PS00107">
    <property type="entry name" value="PROTEIN_KINASE_ATP"/>
    <property type="match status" value="1"/>
</dbReference>
<keyword evidence="8" id="KW-0675">Receptor</keyword>
<evidence type="ECO:0000256" key="1">
    <source>
        <dbReference type="ARBA" id="ARBA00022527"/>
    </source>
</evidence>
<dbReference type="Gene3D" id="3.30.200.20">
    <property type="entry name" value="Phosphorylase Kinase, domain 1"/>
    <property type="match status" value="1"/>
</dbReference>
<dbReference type="GO" id="GO:0030246">
    <property type="term" value="F:carbohydrate binding"/>
    <property type="evidence" value="ECO:0007669"/>
    <property type="project" value="UniProtKB-KW"/>
</dbReference>
<dbReference type="GO" id="GO:0005886">
    <property type="term" value="C:plasma membrane"/>
    <property type="evidence" value="ECO:0007669"/>
    <property type="project" value="TreeGrafter"/>
</dbReference>
<dbReference type="PROSITE" id="PS50011">
    <property type="entry name" value="PROTEIN_KINASE_DOM"/>
    <property type="match status" value="1"/>
</dbReference>
<keyword evidence="8" id="KW-0430">Lectin</keyword>
<dbReference type="InterPro" id="IPR017441">
    <property type="entry name" value="Protein_kinase_ATP_BS"/>
</dbReference>
<evidence type="ECO:0000256" key="4">
    <source>
        <dbReference type="ARBA" id="ARBA00022777"/>
    </source>
</evidence>
<dbReference type="GO" id="GO:0004674">
    <property type="term" value="F:protein serine/threonine kinase activity"/>
    <property type="evidence" value="ECO:0007669"/>
    <property type="project" value="UniProtKB-KW"/>
</dbReference>
<evidence type="ECO:0000313" key="9">
    <source>
        <dbReference type="Proteomes" id="UP000265520"/>
    </source>
</evidence>
<dbReference type="SUPFAM" id="SSF56112">
    <property type="entry name" value="Protein kinase-like (PK-like)"/>
    <property type="match status" value="1"/>
</dbReference>
<evidence type="ECO:0000256" key="2">
    <source>
        <dbReference type="ARBA" id="ARBA00022679"/>
    </source>
</evidence>
<reference evidence="8 9" key="1">
    <citation type="journal article" date="2018" name="Front. Plant Sci.">
        <title>Red Clover (Trifolium pratense) and Zigzag Clover (T. medium) - A Picture of Genomic Similarities and Differences.</title>
        <authorList>
            <person name="Dluhosova J."/>
            <person name="Istvanek J."/>
            <person name="Nedelnik J."/>
            <person name="Repkova J."/>
        </authorList>
    </citation>
    <scope>NUCLEOTIDE SEQUENCE [LARGE SCALE GENOMIC DNA]</scope>
    <source>
        <strain evidence="9">cv. 10/8</strain>
        <tissue evidence="8">Leaf</tissue>
    </source>
</reference>
<organism evidence="8 9">
    <name type="scientific">Trifolium medium</name>
    <dbReference type="NCBI Taxonomy" id="97028"/>
    <lineage>
        <taxon>Eukaryota</taxon>
        <taxon>Viridiplantae</taxon>
        <taxon>Streptophyta</taxon>
        <taxon>Embryophyta</taxon>
        <taxon>Tracheophyta</taxon>
        <taxon>Spermatophyta</taxon>
        <taxon>Magnoliopsida</taxon>
        <taxon>eudicotyledons</taxon>
        <taxon>Gunneridae</taxon>
        <taxon>Pentapetalae</taxon>
        <taxon>rosids</taxon>
        <taxon>fabids</taxon>
        <taxon>Fabales</taxon>
        <taxon>Fabaceae</taxon>
        <taxon>Papilionoideae</taxon>
        <taxon>50 kb inversion clade</taxon>
        <taxon>NPAAA clade</taxon>
        <taxon>Hologalegina</taxon>
        <taxon>IRL clade</taxon>
        <taxon>Trifolieae</taxon>
        <taxon>Trifolium</taxon>
    </lineage>
</organism>
<keyword evidence="1" id="KW-0723">Serine/threonine-protein kinase</keyword>
<evidence type="ECO:0000256" key="5">
    <source>
        <dbReference type="ARBA" id="ARBA00022840"/>
    </source>
</evidence>
<keyword evidence="4 8" id="KW-0418">Kinase</keyword>
<dbReference type="PANTHER" id="PTHR27002">
    <property type="entry name" value="RECEPTOR-LIKE SERINE/THREONINE-PROTEIN KINASE SD1-8"/>
    <property type="match status" value="1"/>
</dbReference>
<accession>A0A392RP03</accession>
<feature type="binding site" evidence="6">
    <location>
        <position position="35"/>
    </location>
    <ligand>
        <name>ATP</name>
        <dbReference type="ChEBI" id="CHEBI:30616"/>
    </ligand>
</feature>
<dbReference type="InterPro" id="IPR011009">
    <property type="entry name" value="Kinase-like_dom_sf"/>
</dbReference>
<evidence type="ECO:0000313" key="8">
    <source>
        <dbReference type="EMBL" id="MCI38343.1"/>
    </source>
</evidence>
<comment type="caution">
    <text evidence="8">The sequence shown here is derived from an EMBL/GenBank/DDBJ whole genome shotgun (WGS) entry which is preliminary data.</text>
</comment>
<proteinExistence type="predicted"/>
<sequence length="52" mass="5590">MTATRNCGRENKLGQGGFGSVYKGCLVNGQVIAVKRLSKDSGQGKEEFKNEV</sequence>
<keyword evidence="2" id="KW-0808">Transferase</keyword>
<evidence type="ECO:0000256" key="3">
    <source>
        <dbReference type="ARBA" id="ARBA00022741"/>
    </source>
</evidence>
<protein>
    <submittedName>
        <fullName evidence="8">G-type lectin S-receptor-like serine/threonine-kinase</fullName>
    </submittedName>
</protein>
<name>A0A392RP03_9FABA</name>
<evidence type="ECO:0000259" key="7">
    <source>
        <dbReference type="PROSITE" id="PS50011"/>
    </source>
</evidence>
<feature type="non-terminal residue" evidence="8">
    <location>
        <position position="52"/>
    </location>
</feature>
<dbReference type="Proteomes" id="UP000265520">
    <property type="component" value="Unassembled WGS sequence"/>
</dbReference>
<keyword evidence="5 6" id="KW-0067">ATP-binding</keyword>
<dbReference type="AlphaFoldDB" id="A0A392RP03"/>
<dbReference type="GO" id="GO:0005524">
    <property type="term" value="F:ATP binding"/>
    <property type="evidence" value="ECO:0007669"/>
    <property type="project" value="UniProtKB-UniRule"/>
</dbReference>
<dbReference type="PANTHER" id="PTHR27002:SF981">
    <property type="entry name" value="NON-SPECIFIC SERINE_THREONINE PROTEIN KINASE"/>
    <property type="match status" value="1"/>
</dbReference>
<dbReference type="InterPro" id="IPR000719">
    <property type="entry name" value="Prot_kinase_dom"/>
</dbReference>
<feature type="domain" description="Protein kinase" evidence="7">
    <location>
        <begin position="7"/>
        <end position="52"/>
    </location>
</feature>
<keyword evidence="3 6" id="KW-0547">Nucleotide-binding</keyword>
<dbReference type="EMBL" id="LXQA010254698">
    <property type="protein sequence ID" value="MCI38343.1"/>
    <property type="molecule type" value="Genomic_DNA"/>
</dbReference>